<evidence type="ECO:0000313" key="1">
    <source>
        <dbReference type="EMBL" id="EUJ26064.1"/>
    </source>
</evidence>
<protein>
    <submittedName>
        <fullName evidence="1">Uncharacterized protein</fullName>
    </submittedName>
</protein>
<accession>W7BG08</accession>
<organism evidence="1 2">
    <name type="scientific">Listeria cornellensis FSL F6-0969</name>
    <dbReference type="NCBI Taxonomy" id="1265820"/>
    <lineage>
        <taxon>Bacteria</taxon>
        <taxon>Bacillati</taxon>
        <taxon>Bacillota</taxon>
        <taxon>Bacilli</taxon>
        <taxon>Bacillales</taxon>
        <taxon>Listeriaceae</taxon>
        <taxon>Listeria</taxon>
    </lineage>
</organism>
<gene>
    <name evidence="1" type="ORF">PCORN_15496</name>
</gene>
<evidence type="ECO:0000313" key="2">
    <source>
        <dbReference type="Proteomes" id="UP000019254"/>
    </source>
</evidence>
<dbReference type="AlphaFoldDB" id="W7BG08"/>
<name>W7BG08_9LIST</name>
<dbReference type="EMBL" id="AODE01000033">
    <property type="protein sequence ID" value="EUJ26064.1"/>
    <property type="molecule type" value="Genomic_DNA"/>
</dbReference>
<dbReference type="Proteomes" id="UP000019254">
    <property type="component" value="Unassembled WGS sequence"/>
</dbReference>
<reference evidence="1 2" key="1">
    <citation type="journal article" date="2014" name="Int. J. Syst. Evol. Microbiol.">
        <title>Listeria floridensis sp. nov., Listeria aquatica sp. nov., Listeria cornellensis sp. nov., Listeria riparia sp. nov. and Listeria grandensis sp. nov., from agricultural and natural environments.</title>
        <authorList>
            <person name="den Bakker H.C."/>
            <person name="Warchocki S."/>
            <person name="Wright E.M."/>
            <person name="Allred A.F."/>
            <person name="Ahlstrom C."/>
            <person name="Manuel C.S."/>
            <person name="Stasiewicz M.J."/>
            <person name="Burrell A."/>
            <person name="Roof S."/>
            <person name="Strawn L."/>
            <person name="Fortes E.D."/>
            <person name="Nightingale K.K."/>
            <person name="Kephart D."/>
            <person name="Wiedmann M."/>
        </authorList>
    </citation>
    <scope>NUCLEOTIDE SEQUENCE [LARGE SCALE GENOMIC DNA]</scope>
    <source>
        <strain evidence="2">FSL F6-969</strain>
    </source>
</reference>
<keyword evidence="2" id="KW-1185">Reference proteome</keyword>
<comment type="caution">
    <text evidence="1">The sequence shown here is derived from an EMBL/GenBank/DDBJ whole genome shotgun (WGS) entry which is preliminary data.</text>
</comment>
<sequence>MGENVMSFRKRVLPFLLIVGLVFAGVLGVSSTKAFAMNSKGSSQVAFHTDANTYSKNATTIDVIGVSPNSNAISVELYKKGDSKFYKSINVYKRGPYRVSFSLKGLKAGQYDVWVNGGWGSVPYRAVLQHYLTVQR</sequence>
<proteinExistence type="predicted"/>